<reference evidence="2" key="1">
    <citation type="submission" date="2019-01" db="EMBL/GenBank/DDBJ databases">
        <title>Draft genome sequences of three monokaryotic isolates of the white-rot basidiomycete fungus Dichomitus squalens.</title>
        <authorList>
            <consortium name="DOE Joint Genome Institute"/>
            <person name="Lopez S.C."/>
            <person name="Andreopoulos B."/>
            <person name="Pangilinan J."/>
            <person name="Lipzen A."/>
            <person name="Riley R."/>
            <person name="Ahrendt S."/>
            <person name="Ng V."/>
            <person name="Barry K."/>
            <person name="Daum C."/>
            <person name="Grigoriev I.V."/>
            <person name="Hilden K.S."/>
            <person name="Makela M.R."/>
            <person name="de Vries R.P."/>
        </authorList>
    </citation>
    <scope>NUCLEOTIDE SEQUENCE [LARGE SCALE GENOMIC DNA]</scope>
    <source>
        <strain evidence="2">OM18370.1</strain>
    </source>
</reference>
<dbReference type="EMBL" id="ML143412">
    <property type="protein sequence ID" value="TBU29513.1"/>
    <property type="molecule type" value="Genomic_DNA"/>
</dbReference>
<sequence length="207" mass="22421">MHEQHQQHLQHSSSTSHLSPANYPAHHMQSHSPDAQAPQDGDGGYPSPSSASTISAGSNHSHQQHTIPHDNSPNPHTAVGNGNGNRVGQGHARTNTSSELAFALQDAQAKDDIGPLQYPEYPSGNSDHNIAHEQGYQQYPQEQAHHAHPEYQKAQAQGHFPTVYEGYVYPPPGNENEAYAAGAIELSHMCVPASEGVHFMGGYMQYP</sequence>
<organism evidence="2">
    <name type="scientific">Dichomitus squalens</name>
    <dbReference type="NCBI Taxonomy" id="114155"/>
    <lineage>
        <taxon>Eukaryota</taxon>
        <taxon>Fungi</taxon>
        <taxon>Dikarya</taxon>
        <taxon>Basidiomycota</taxon>
        <taxon>Agaricomycotina</taxon>
        <taxon>Agaricomycetes</taxon>
        <taxon>Polyporales</taxon>
        <taxon>Polyporaceae</taxon>
        <taxon>Dichomitus</taxon>
    </lineage>
</organism>
<dbReference type="Proteomes" id="UP000292957">
    <property type="component" value="Unassembled WGS sequence"/>
</dbReference>
<feature type="compositionally biased region" description="Low complexity" evidence="1">
    <location>
        <begin position="7"/>
        <end position="19"/>
    </location>
</feature>
<evidence type="ECO:0000256" key="1">
    <source>
        <dbReference type="SAM" id="MobiDB-lite"/>
    </source>
</evidence>
<dbReference type="OrthoDB" id="6159439at2759"/>
<proteinExistence type="predicted"/>
<dbReference type="AlphaFoldDB" id="A0A4V2K0M7"/>
<gene>
    <name evidence="2" type="ORF">BD311DRAFT_756285</name>
</gene>
<accession>A0A4V2K0M7</accession>
<feature type="compositionally biased region" description="Low complexity" evidence="1">
    <location>
        <begin position="47"/>
        <end position="61"/>
    </location>
</feature>
<name>A0A4V2K0M7_9APHY</name>
<feature type="region of interest" description="Disordered" evidence="1">
    <location>
        <begin position="1"/>
        <end position="92"/>
    </location>
</feature>
<evidence type="ECO:0000313" key="2">
    <source>
        <dbReference type="EMBL" id="TBU29513.1"/>
    </source>
</evidence>
<feature type="compositionally biased region" description="Polar residues" evidence="1">
    <location>
        <begin position="64"/>
        <end position="75"/>
    </location>
</feature>
<protein>
    <submittedName>
        <fullName evidence="2">Uncharacterized protein</fullName>
    </submittedName>
</protein>